<dbReference type="InterPro" id="IPR050300">
    <property type="entry name" value="GDXG_lipolytic_enzyme"/>
</dbReference>
<proteinExistence type="inferred from homology"/>
<dbReference type="PANTHER" id="PTHR48081">
    <property type="entry name" value="AB HYDROLASE SUPERFAMILY PROTEIN C4A8.06C"/>
    <property type="match status" value="1"/>
</dbReference>
<feature type="active site" evidence="5">
    <location>
        <position position="268"/>
    </location>
</feature>
<evidence type="ECO:0000259" key="6">
    <source>
        <dbReference type="Pfam" id="PF20434"/>
    </source>
</evidence>
<dbReference type="Pfam" id="PF20434">
    <property type="entry name" value="BD-FAE"/>
    <property type="match status" value="1"/>
</dbReference>
<dbReference type="InterPro" id="IPR027519">
    <property type="entry name" value="KFase_ver/fungi-typ"/>
</dbReference>
<comment type="domain">
    <text evidence="5">The main chain amide nitrogen atoms of the second glycine and its adjacent residue in the HGGXW motif define the oxyanion hole, and stabilize the oxyanion that forms during the nucleophilic attack by the catalytic serine during substrate cleavage.</text>
</comment>
<comment type="catalytic activity">
    <reaction evidence="5">
        <text>N-formyl-L-kynurenine + H2O = L-kynurenine + formate + H(+)</text>
        <dbReference type="Rhea" id="RHEA:13009"/>
        <dbReference type="ChEBI" id="CHEBI:15377"/>
        <dbReference type="ChEBI" id="CHEBI:15378"/>
        <dbReference type="ChEBI" id="CHEBI:15740"/>
        <dbReference type="ChEBI" id="CHEBI:57959"/>
        <dbReference type="ChEBI" id="CHEBI:58629"/>
        <dbReference type="EC" id="3.5.1.9"/>
    </reaction>
</comment>
<sequence length="293" mass="32272">MSDWRSMEKYELEKQYSPSQWSHRMAADDVIKAHVAALKSGTEKARAVSQTLLDVPYGDGEGEKLDVYVPNISSPDVPLVIYLHGGYWQFLSKEESGFMAVPLVQKGVVVVAVGYSIAPKGNMDLMVAQVRRSVVSVIQQYSHINGLYLCGHSAGAHLAAMVLSTDWADFGVTPPIKGAFLVSGIYDLLPILSTYVNEPLKMTEEVALRNSPSRLVPQLTASSSACELVVAVGQNDSPEFRKQSEDYFKSLETAGLKVAFEDVPNTDHFNIIEQLVDENYHLTQLLLKMMGKS</sequence>
<evidence type="ECO:0000256" key="5">
    <source>
        <dbReference type="HAMAP-Rule" id="MF_03014"/>
    </source>
</evidence>
<feature type="short sequence motif" description="HGGXW" evidence="5">
    <location>
        <begin position="84"/>
        <end position="88"/>
    </location>
</feature>
<dbReference type="GO" id="GO:0034354">
    <property type="term" value="P:'de novo' NAD+ biosynthetic process from L-tryptophan"/>
    <property type="evidence" value="ECO:0007669"/>
    <property type="project" value="UniProtKB-UniRule"/>
</dbReference>
<dbReference type="InterPro" id="IPR029058">
    <property type="entry name" value="AB_hydrolase_fold"/>
</dbReference>
<dbReference type="FunFam" id="3.40.50.1820:FF:000134">
    <property type="entry name" value="Kynurenine formamidase"/>
    <property type="match status" value="1"/>
</dbReference>
<name>A0A8T2L5Y8_ASTMX</name>
<comment type="subcellular location">
    <subcellularLocation>
        <location evidence="5">Cytoplasm</location>
        <location evidence="5">Cytosol</location>
    </subcellularLocation>
    <subcellularLocation>
        <location evidence="5">Nucleus</location>
    </subcellularLocation>
</comment>
<evidence type="ECO:0000256" key="2">
    <source>
        <dbReference type="ARBA" id="ARBA00022801"/>
    </source>
</evidence>
<comment type="pathway">
    <text evidence="5">Amino-acid degradation; L-tryptophan degradation via kynurenine pathway; L-kynurenine from L-tryptophan: step 2/2.</text>
</comment>
<dbReference type="GO" id="GO:0005634">
    <property type="term" value="C:nucleus"/>
    <property type="evidence" value="ECO:0007669"/>
    <property type="project" value="UniProtKB-SubCell"/>
</dbReference>
<dbReference type="AlphaFoldDB" id="A0A8T2L5Y8"/>
<feature type="domain" description="BD-FAE-like" evidence="6">
    <location>
        <begin position="65"/>
        <end position="162"/>
    </location>
</feature>
<dbReference type="Gene3D" id="3.40.50.1820">
    <property type="entry name" value="alpha/beta hydrolase"/>
    <property type="match status" value="1"/>
</dbReference>
<dbReference type="EC" id="3.5.1.9" evidence="5"/>
<keyword evidence="2 5" id="KW-0378">Hydrolase</keyword>
<evidence type="ECO:0000313" key="7">
    <source>
        <dbReference type="EMBL" id="KAG9267013.1"/>
    </source>
</evidence>
<comment type="similarity">
    <text evidence="5">Belongs to the kynurenine formamidase family.</text>
</comment>
<dbReference type="EMBL" id="JAICCE010000016">
    <property type="protein sequence ID" value="KAG9267013.1"/>
    <property type="molecule type" value="Genomic_DNA"/>
</dbReference>
<accession>A0A8T2L5Y8</accession>
<dbReference type="Proteomes" id="UP000752171">
    <property type="component" value="Unassembled WGS sequence"/>
</dbReference>
<dbReference type="SUPFAM" id="SSF53474">
    <property type="entry name" value="alpha/beta-Hydrolases"/>
    <property type="match status" value="1"/>
</dbReference>
<keyword evidence="3 5" id="KW-0823">Tryptophan catabolism</keyword>
<evidence type="ECO:0000256" key="1">
    <source>
        <dbReference type="ARBA" id="ARBA00022490"/>
    </source>
</evidence>
<dbReference type="GO" id="GO:0005829">
    <property type="term" value="C:cytosol"/>
    <property type="evidence" value="ECO:0007669"/>
    <property type="project" value="UniProtKB-SubCell"/>
</dbReference>
<evidence type="ECO:0000313" key="8">
    <source>
        <dbReference type="Proteomes" id="UP000752171"/>
    </source>
</evidence>
<protein>
    <recommendedName>
        <fullName evidence="5">Kynurenine formamidase</fullName>
        <shortName evidence="5">KFA</shortName>
        <shortName evidence="5">KFase</shortName>
        <ecNumber evidence="5">3.5.1.9</ecNumber>
    </recommendedName>
    <alternativeName>
        <fullName evidence="5">Arylformamidase</fullName>
    </alternativeName>
    <alternativeName>
        <fullName evidence="5">N-formylkynurenine formamidase</fullName>
        <shortName evidence="5">FKF</shortName>
    </alternativeName>
</protein>
<gene>
    <name evidence="5 7" type="primary">AFMID</name>
    <name evidence="7" type="ORF">AMEX_G19686</name>
</gene>
<feature type="active site" description="Nucleophile" evidence="5">
    <location>
        <position position="153"/>
    </location>
</feature>
<comment type="caution">
    <text evidence="7">The sequence shown here is derived from an EMBL/GenBank/DDBJ whole genome shotgun (WGS) entry which is preliminary data.</text>
</comment>
<organism evidence="7 8">
    <name type="scientific">Astyanax mexicanus</name>
    <name type="common">Blind cave fish</name>
    <name type="synonym">Astyanax fasciatus mexicanus</name>
    <dbReference type="NCBI Taxonomy" id="7994"/>
    <lineage>
        <taxon>Eukaryota</taxon>
        <taxon>Metazoa</taxon>
        <taxon>Chordata</taxon>
        <taxon>Craniata</taxon>
        <taxon>Vertebrata</taxon>
        <taxon>Euteleostomi</taxon>
        <taxon>Actinopterygii</taxon>
        <taxon>Neopterygii</taxon>
        <taxon>Teleostei</taxon>
        <taxon>Ostariophysi</taxon>
        <taxon>Characiformes</taxon>
        <taxon>Characoidei</taxon>
        <taxon>Acestrorhamphidae</taxon>
        <taxon>Acestrorhamphinae</taxon>
        <taxon>Astyanax</taxon>
    </lineage>
</organism>
<feature type="active site" evidence="5">
    <location>
        <position position="236"/>
    </location>
</feature>
<keyword evidence="4 5" id="KW-0539">Nucleus</keyword>
<dbReference type="InterPro" id="IPR049492">
    <property type="entry name" value="BD-FAE-like_dom"/>
</dbReference>
<dbReference type="GO" id="GO:0019441">
    <property type="term" value="P:L-tryptophan catabolic process to kynurenine"/>
    <property type="evidence" value="ECO:0007669"/>
    <property type="project" value="UniProtKB-UniRule"/>
</dbReference>
<evidence type="ECO:0000256" key="4">
    <source>
        <dbReference type="ARBA" id="ARBA00023242"/>
    </source>
</evidence>
<evidence type="ECO:0000256" key="3">
    <source>
        <dbReference type="ARBA" id="ARBA00023079"/>
    </source>
</evidence>
<dbReference type="GO" id="GO:0004061">
    <property type="term" value="F:arylformamidase activity"/>
    <property type="evidence" value="ECO:0007669"/>
    <property type="project" value="UniProtKB-UniRule"/>
</dbReference>
<dbReference type="PANTHER" id="PTHR48081:SF33">
    <property type="entry name" value="KYNURENINE FORMAMIDASE"/>
    <property type="match status" value="1"/>
</dbReference>
<reference evidence="7 8" key="1">
    <citation type="submission" date="2021-07" db="EMBL/GenBank/DDBJ databases">
        <authorList>
            <person name="Imarazene B."/>
            <person name="Zahm M."/>
            <person name="Klopp C."/>
            <person name="Cabau C."/>
            <person name="Beille S."/>
            <person name="Jouanno E."/>
            <person name="Castinel A."/>
            <person name="Lluch J."/>
            <person name="Gil L."/>
            <person name="Kuchtly C."/>
            <person name="Lopez Roques C."/>
            <person name="Donnadieu C."/>
            <person name="Parrinello H."/>
            <person name="Journot L."/>
            <person name="Du K."/>
            <person name="Schartl M."/>
            <person name="Retaux S."/>
            <person name="Guiguen Y."/>
        </authorList>
    </citation>
    <scope>NUCLEOTIDE SEQUENCE [LARGE SCALE GENOMIC DNA]</scope>
    <source>
        <strain evidence="7">Pach_M1</strain>
        <tissue evidence="7">Testis</tissue>
    </source>
</reference>
<dbReference type="HAMAP" id="MF_03014">
    <property type="entry name" value="KFase"/>
    <property type="match status" value="1"/>
</dbReference>
<comment type="subunit">
    <text evidence="5">Homodimer.</text>
</comment>
<dbReference type="OrthoDB" id="433474at2759"/>
<keyword evidence="1 5" id="KW-0963">Cytoplasm</keyword>
<comment type="function">
    <text evidence="5">Catalyzes the hydrolysis of N-formyl-L-kynurenine to L-kynurenine, the second step in the kynurenine pathway of tryptophan degradation. Kynurenine may be further oxidized to nicotinic acid, NAD(H) and NADP(H). Required for elimination of toxic metabolites.</text>
</comment>